<feature type="compositionally biased region" description="Basic and acidic residues" evidence="1">
    <location>
        <begin position="29"/>
        <end position="51"/>
    </location>
</feature>
<evidence type="ECO:0000313" key="2">
    <source>
        <dbReference type="EMBL" id="KAK4366560.1"/>
    </source>
</evidence>
<dbReference type="AlphaFoldDB" id="A0AAE1SB88"/>
<evidence type="ECO:0000313" key="3">
    <source>
        <dbReference type="Proteomes" id="UP001291623"/>
    </source>
</evidence>
<evidence type="ECO:0000256" key="1">
    <source>
        <dbReference type="SAM" id="MobiDB-lite"/>
    </source>
</evidence>
<organism evidence="2 3">
    <name type="scientific">Anisodus tanguticus</name>
    <dbReference type="NCBI Taxonomy" id="243964"/>
    <lineage>
        <taxon>Eukaryota</taxon>
        <taxon>Viridiplantae</taxon>
        <taxon>Streptophyta</taxon>
        <taxon>Embryophyta</taxon>
        <taxon>Tracheophyta</taxon>
        <taxon>Spermatophyta</taxon>
        <taxon>Magnoliopsida</taxon>
        <taxon>eudicotyledons</taxon>
        <taxon>Gunneridae</taxon>
        <taxon>Pentapetalae</taxon>
        <taxon>asterids</taxon>
        <taxon>lamiids</taxon>
        <taxon>Solanales</taxon>
        <taxon>Solanaceae</taxon>
        <taxon>Solanoideae</taxon>
        <taxon>Hyoscyameae</taxon>
        <taxon>Anisodus</taxon>
    </lineage>
</organism>
<gene>
    <name evidence="2" type="ORF">RND71_014440</name>
</gene>
<proteinExistence type="predicted"/>
<dbReference type="Proteomes" id="UP001291623">
    <property type="component" value="Unassembled WGS sequence"/>
</dbReference>
<keyword evidence="3" id="KW-1185">Reference proteome</keyword>
<comment type="caution">
    <text evidence="2">The sequence shown here is derived from an EMBL/GenBank/DDBJ whole genome shotgun (WGS) entry which is preliminary data.</text>
</comment>
<feature type="region of interest" description="Disordered" evidence="1">
    <location>
        <begin position="1"/>
        <end position="79"/>
    </location>
</feature>
<name>A0AAE1SB88_9SOLA</name>
<sequence>MEIGASYDGDVNQPKDGDVNQPKNGDVNQPKESRSMMNRASEDACKNKDSSENEQENSDSTTIKVPGSCSKRDKESIKDSSMVNDLTKISVEQVTKHVSSWKTQRRVPGGLTRSNNMFQKNPEATRICVYLWKGHGVQGSEGSLFMHDSSHLRSAASCMLLSPLTVNMERPDKVEEESARVEVATPTQSSIEAKEGKSTTMLGFVGKILMERGLYHYN</sequence>
<accession>A0AAE1SB88</accession>
<reference evidence="2" key="1">
    <citation type="submission" date="2023-12" db="EMBL/GenBank/DDBJ databases">
        <title>Genome assembly of Anisodus tanguticus.</title>
        <authorList>
            <person name="Wang Y.-J."/>
        </authorList>
    </citation>
    <scope>NUCLEOTIDE SEQUENCE</scope>
    <source>
        <strain evidence="2">KB-2021</strain>
        <tissue evidence="2">Leaf</tissue>
    </source>
</reference>
<protein>
    <submittedName>
        <fullName evidence="2">Uncharacterized protein</fullName>
    </submittedName>
</protein>
<dbReference type="EMBL" id="JAVYJV010000007">
    <property type="protein sequence ID" value="KAK4366560.1"/>
    <property type="molecule type" value="Genomic_DNA"/>
</dbReference>